<evidence type="ECO:0000313" key="1">
    <source>
        <dbReference type="EMBL" id="EFJ38330.1"/>
    </source>
</evidence>
<proteinExistence type="predicted"/>
<dbReference type="SUPFAM" id="SSF51905">
    <property type="entry name" value="FAD/NAD(P)-binding domain"/>
    <property type="match status" value="1"/>
</dbReference>
<keyword evidence="2" id="KW-1185">Reference proteome</keyword>
<dbReference type="PANTHER" id="PTHR16128">
    <property type="entry name" value="FAD/NAD(P)-BINDING OXIDOREDUCTASE FAMILY PROTEIN"/>
    <property type="match status" value="1"/>
</dbReference>
<dbReference type="InParanoid" id="D8QPS0"/>
<evidence type="ECO:0000313" key="2">
    <source>
        <dbReference type="Proteomes" id="UP000001514"/>
    </source>
</evidence>
<dbReference type="EMBL" id="GL377565">
    <property type="protein sequence ID" value="EFJ38330.1"/>
    <property type="molecule type" value="Genomic_DNA"/>
</dbReference>
<dbReference type="Gene3D" id="3.50.50.60">
    <property type="entry name" value="FAD/NAD(P)-binding domain"/>
    <property type="match status" value="1"/>
</dbReference>
<dbReference type="FunCoup" id="D8QPS0">
    <property type="interactions" value="608"/>
</dbReference>
<dbReference type="HOGENOM" id="CLU_036034_2_1_1"/>
<protein>
    <recommendedName>
        <fullName evidence="3">Amine oxidase domain-containing protein</fullName>
    </recommendedName>
</protein>
<reference evidence="1 2" key="1">
    <citation type="journal article" date="2011" name="Science">
        <title>The Selaginella genome identifies genetic changes associated with the evolution of vascular plants.</title>
        <authorList>
            <person name="Banks J.A."/>
            <person name="Nishiyama T."/>
            <person name="Hasebe M."/>
            <person name="Bowman J.L."/>
            <person name="Gribskov M."/>
            <person name="dePamphilis C."/>
            <person name="Albert V.A."/>
            <person name="Aono N."/>
            <person name="Aoyama T."/>
            <person name="Ambrose B.A."/>
            <person name="Ashton N.W."/>
            <person name="Axtell M.J."/>
            <person name="Barker E."/>
            <person name="Barker M.S."/>
            <person name="Bennetzen J.L."/>
            <person name="Bonawitz N.D."/>
            <person name="Chapple C."/>
            <person name="Cheng C."/>
            <person name="Correa L.G."/>
            <person name="Dacre M."/>
            <person name="DeBarry J."/>
            <person name="Dreyer I."/>
            <person name="Elias M."/>
            <person name="Engstrom E.M."/>
            <person name="Estelle M."/>
            <person name="Feng L."/>
            <person name="Finet C."/>
            <person name="Floyd S.K."/>
            <person name="Frommer W.B."/>
            <person name="Fujita T."/>
            <person name="Gramzow L."/>
            <person name="Gutensohn M."/>
            <person name="Harholt J."/>
            <person name="Hattori M."/>
            <person name="Heyl A."/>
            <person name="Hirai T."/>
            <person name="Hiwatashi Y."/>
            <person name="Ishikawa M."/>
            <person name="Iwata M."/>
            <person name="Karol K.G."/>
            <person name="Koehler B."/>
            <person name="Kolukisaoglu U."/>
            <person name="Kubo M."/>
            <person name="Kurata T."/>
            <person name="Lalonde S."/>
            <person name="Li K."/>
            <person name="Li Y."/>
            <person name="Litt A."/>
            <person name="Lyons E."/>
            <person name="Manning G."/>
            <person name="Maruyama T."/>
            <person name="Michael T.P."/>
            <person name="Mikami K."/>
            <person name="Miyazaki S."/>
            <person name="Morinaga S."/>
            <person name="Murata T."/>
            <person name="Mueller-Roeber B."/>
            <person name="Nelson D.R."/>
            <person name="Obara M."/>
            <person name="Oguri Y."/>
            <person name="Olmstead R.G."/>
            <person name="Onodera N."/>
            <person name="Petersen B.L."/>
            <person name="Pils B."/>
            <person name="Prigge M."/>
            <person name="Rensing S.A."/>
            <person name="Riano-Pachon D.M."/>
            <person name="Roberts A.W."/>
            <person name="Sato Y."/>
            <person name="Scheller H.V."/>
            <person name="Schulz B."/>
            <person name="Schulz C."/>
            <person name="Shakirov E.V."/>
            <person name="Shibagaki N."/>
            <person name="Shinohara N."/>
            <person name="Shippen D.E."/>
            <person name="Soerensen I."/>
            <person name="Sotooka R."/>
            <person name="Sugimoto N."/>
            <person name="Sugita M."/>
            <person name="Sumikawa N."/>
            <person name="Tanurdzic M."/>
            <person name="Theissen G."/>
            <person name="Ulvskov P."/>
            <person name="Wakazuki S."/>
            <person name="Weng J.K."/>
            <person name="Willats W.W."/>
            <person name="Wipf D."/>
            <person name="Wolf P.G."/>
            <person name="Yang L."/>
            <person name="Zimmer A.D."/>
            <person name="Zhu Q."/>
            <person name="Mitros T."/>
            <person name="Hellsten U."/>
            <person name="Loque D."/>
            <person name="Otillar R."/>
            <person name="Salamov A."/>
            <person name="Schmutz J."/>
            <person name="Shapiro H."/>
            <person name="Lindquist E."/>
            <person name="Lucas S."/>
            <person name="Rokhsar D."/>
            <person name="Grigoriev I.V."/>
        </authorList>
    </citation>
    <scope>NUCLEOTIDE SEQUENCE [LARGE SCALE GENOMIC DNA]</scope>
</reference>
<dbReference type="InterPro" id="IPR036188">
    <property type="entry name" value="FAD/NAD-bd_sf"/>
</dbReference>
<evidence type="ECO:0008006" key="3">
    <source>
        <dbReference type="Google" id="ProtNLM"/>
    </source>
</evidence>
<dbReference type="Proteomes" id="UP000001514">
    <property type="component" value="Unassembled WGS sequence"/>
</dbReference>
<dbReference type="KEGG" id="smo:SELMODRAFT_73844"/>
<dbReference type="Gene3D" id="3.90.660.10">
    <property type="match status" value="1"/>
</dbReference>
<dbReference type="AlphaFoldDB" id="D8QPS0"/>
<accession>D8QPS0</accession>
<name>D8QPS0_SELML</name>
<sequence>MTEETAERISSRREKKNPPLREQVYLPSLVKKNPQVAILGGGMSGLVCALTLEERGIRSTVFDTGKHGLGGRMGTRDIVHRDGKRLVFDHAAQYFTVKDPMFQKLVDQWLSEGAVKEWDGVVGMLREGEFSPLPHSVKYVATHGMRLLADHMVSKARLITIQHPCWISSMEVDNGTWNLKENDLGQGQFDAVVIAHNGKCANRLLGPSGAPLVAKQMKRLELSSVWALLAAFDEPLPAPADGSKLDGAFVEGINSLSWMGNNSQKLYLNQHPHCWTFFSTAAYGKKHKVPQESIPTVKAERVRREVLRGVEMALGIPEGTLPVPFYTRVQLWGAALPTNTPGVPCIFDAHARVGICGDWLLGASLESAARSGMALAHHVNGYVEDSRASLEKFSIGLDMPLSGLESHDIGEFPGATTPRQQQISGRALAVARAE</sequence>
<organism evidence="2">
    <name type="scientific">Selaginella moellendorffii</name>
    <name type="common">Spikemoss</name>
    <dbReference type="NCBI Taxonomy" id="88036"/>
    <lineage>
        <taxon>Eukaryota</taxon>
        <taxon>Viridiplantae</taxon>
        <taxon>Streptophyta</taxon>
        <taxon>Embryophyta</taxon>
        <taxon>Tracheophyta</taxon>
        <taxon>Lycopodiopsida</taxon>
        <taxon>Selaginellales</taxon>
        <taxon>Selaginellaceae</taxon>
        <taxon>Selaginella</taxon>
    </lineage>
</organism>
<dbReference type="OMA" id="GMALGHH"/>
<dbReference type="eggNOG" id="ENOG502QQW4">
    <property type="taxonomic scope" value="Eukaryota"/>
</dbReference>
<dbReference type="Pfam" id="PF13450">
    <property type="entry name" value="NAD_binding_8"/>
    <property type="match status" value="1"/>
</dbReference>
<dbReference type="PANTHER" id="PTHR16128:SF8">
    <property type="entry name" value="EXPRESSED PROTEIN"/>
    <property type="match status" value="1"/>
</dbReference>
<gene>
    <name evidence="1" type="ORF">SELMODRAFT_73844</name>
</gene>
<dbReference type="Gramene" id="EFJ38330">
    <property type="protein sequence ID" value="EFJ38330"/>
    <property type="gene ID" value="SELMODRAFT_73844"/>
</dbReference>